<dbReference type="GO" id="GO:0007623">
    <property type="term" value="P:circadian rhythm"/>
    <property type="evidence" value="ECO:0007669"/>
    <property type="project" value="UniProtKB-ARBA"/>
</dbReference>
<dbReference type="Gene3D" id="3.15.10.30">
    <property type="entry name" value="Haemolymph juvenile hormone binding protein"/>
    <property type="match status" value="1"/>
</dbReference>
<dbReference type="EnsemblMetazoa" id="RPRC005775-RA">
    <property type="protein sequence ID" value="RPRC005775-PA"/>
    <property type="gene ID" value="RPRC005775"/>
</dbReference>
<dbReference type="FunFam" id="3.15.10.30:FF:000001">
    <property type="entry name" value="Takeout-like protein 1"/>
    <property type="match status" value="1"/>
</dbReference>
<protein>
    <submittedName>
        <fullName evidence="4">Uncharacterized protein</fullName>
    </submittedName>
</protein>
<accession>T1HP01</accession>
<sequence>MFLLAVLCTWMVVAPEILAKDLPVYPLPPYVKRACARNDPNLNKCVVEVGSVALKTVIKGDPKYRVPVLNPMVIEELIVKQGTKQVGLTLVCKDCKLWGLENTKIVKADMNFNTNHHKMDFTLSKMRVVGKYNVSGQILLLPISGAGDAEFKFENLKFSIIYDTAYEKKSNGRTYLKVVNGSFPMDAGNLVIRLDNLFNGDKLLGGNMNRFLNENWKEILKDVQPALSESLSELSERILNNISALIPMDILFPKK</sequence>
<evidence type="ECO:0000313" key="4">
    <source>
        <dbReference type="EnsemblMetazoa" id="RPRC005775-PA"/>
    </source>
</evidence>
<evidence type="ECO:0000256" key="3">
    <source>
        <dbReference type="ARBA" id="ARBA00060902"/>
    </source>
</evidence>
<organism evidence="4 5">
    <name type="scientific">Rhodnius prolixus</name>
    <name type="common">Triatomid bug</name>
    <dbReference type="NCBI Taxonomy" id="13249"/>
    <lineage>
        <taxon>Eukaryota</taxon>
        <taxon>Metazoa</taxon>
        <taxon>Ecdysozoa</taxon>
        <taxon>Arthropoda</taxon>
        <taxon>Hexapoda</taxon>
        <taxon>Insecta</taxon>
        <taxon>Pterygota</taxon>
        <taxon>Neoptera</taxon>
        <taxon>Paraneoptera</taxon>
        <taxon>Hemiptera</taxon>
        <taxon>Heteroptera</taxon>
        <taxon>Panheteroptera</taxon>
        <taxon>Cimicomorpha</taxon>
        <taxon>Reduviidae</taxon>
        <taxon>Triatominae</taxon>
        <taxon>Rhodnius</taxon>
    </lineage>
</organism>
<dbReference type="PANTHER" id="PTHR11008">
    <property type="entry name" value="PROTEIN TAKEOUT-LIKE PROTEIN"/>
    <property type="match status" value="1"/>
</dbReference>
<dbReference type="AlphaFoldDB" id="T1HP01"/>
<dbReference type="GO" id="GO:0005615">
    <property type="term" value="C:extracellular space"/>
    <property type="evidence" value="ECO:0007669"/>
    <property type="project" value="TreeGrafter"/>
</dbReference>
<dbReference type="STRING" id="13249.T1HP01"/>
<keyword evidence="1" id="KW-0732">Signal</keyword>
<dbReference type="InParanoid" id="T1HP01"/>
<dbReference type="OMA" id="VECTIKN"/>
<dbReference type="Proteomes" id="UP000015103">
    <property type="component" value="Unassembled WGS sequence"/>
</dbReference>
<keyword evidence="5" id="KW-1185">Reference proteome</keyword>
<dbReference type="eggNOG" id="ENOG502SQBT">
    <property type="taxonomic scope" value="Eukaryota"/>
</dbReference>
<comment type="similarity">
    <text evidence="3">Belongs to the TO family.</text>
</comment>
<dbReference type="EMBL" id="ACPB03008065">
    <property type="status" value="NOT_ANNOTATED_CDS"/>
    <property type="molecule type" value="Genomic_DNA"/>
</dbReference>
<proteinExistence type="inferred from homology"/>
<evidence type="ECO:0000256" key="2">
    <source>
        <dbReference type="ARBA" id="ARBA00023108"/>
    </source>
</evidence>
<evidence type="ECO:0000313" key="5">
    <source>
        <dbReference type="Proteomes" id="UP000015103"/>
    </source>
</evidence>
<dbReference type="InterPro" id="IPR038606">
    <property type="entry name" value="To_sf"/>
</dbReference>
<dbReference type="HOGENOM" id="CLU_069908_0_0_1"/>
<dbReference type="VEuPathDB" id="VectorBase:RPRC005775"/>
<dbReference type="InterPro" id="IPR010562">
    <property type="entry name" value="Haemolymph_juvenile_hormone-bd"/>
</dbReference>
<reference evidence="4" key="1">
    <citation type="submission" date="2015-05" db="UniProtKB">
        <authorList>
            <consortium name="EnsemblMetazoa"/>
        </authorList>
    </citation>
    <scope>IDENTIFICATION</scope>
</reference>
<keyword evidence="2" id="KW-0090">Biological rhythms</keyword>
<dbReference type="FunCoup" id="T1HP01">
    <property type="interactions" value="11"/>
</dbReference>
<dbReference type="Pfam" id="PF06585">
    <property type="entry name" value="JHBP"/>
    <property type="match status" value="1"/>
</dbReference>
<dbReference type="RefSeq" id="XP_073995534.1">
    <property type="nucleotide sequence ID" value="XM_074139433.1"/>
</dbReference>
<dbReference type="PANTHER" id="PTHR11008:SF32">
    <property type="entry name" value="CIRCADIAN CLOCK-CONTROLLED PROTEIN DAYWAKE-RELATED"/>
    <property type="match status" value="1"/>
</dbReference>
<dbReference type="SMART" id="SM00700">
    <property type="entry name" value="JHBP"/>
    <property type="match status" value="1"/>
</dbReference>
<name>T1HP01_RHOPR</name>
<evidence type="ECO:0000256" key="1">
    <source>
        <dbReference type="ARBA" id="ARBA00022729"/>
    </source>
</evidence>
<dbReference type="GeneID" id="141459876"/>
<dbReference type="EMBL" id="ACPB03008066">
    <property type="status" value="NOT_ANNOTATED_CDS"/>
    <property type="molecule type" value="Genomic_DNA"/>
</dbReference>